<evidence type="ECO:0000256" key="1">
    <source>
        <dbReference type="ARBA" id="ARBA00022801"/>
    </source>
</evidence>
<gene>
    <name evidence="5" type="ORF">FQU76_01325</name>
</gene>
<feature type="region of interest" description="Disordered" evidence="3">
    <location>
        <begin position="153"/>
        <end position="172"/>
    </location>
</feature>
<evidence type="ECO:0000256" key="2">
    <source>
        <dbReference type="PIRSR" id="PIRSR605754-1"/>
    </source>
</evidence>
<feature type="chain" id="PRO_5022852252" evidence="4">
    <location>
        <begin position="39"/>
        <end position="214"/>
    </location>
</feature>
<dbReference type="Pfam" id="PF04203">
    <property type="entry name" value="Sortase"/>
    <property type="match status" value="1"/>
</dbReference>
<dbReference type="RefSeq" id="WP_146478676.1">
    <property type="nucleotide sequence ID" value="NZ_CP042266.1"/>
</dbReference>
<feature type="signal peptide" evidence="4">
    <location>
        <begin position="1"/>
        <end position="38"/>
    </location>
</feature>
<dbReference type="InterPro" id="IPR042003">
    <property type="entry name" value="Sortase_E"/>
</dbReference>
<accession>A0A5B8J4R2</accession>
<feature type="active site" description="Acyl-thioester intermediate" evidence="2">
    <location>
        <position position="181"/>
    </location>
</feature>
<evidence type="ECO:0000256" key="4">
    <source>
        <dbReference type="SAM" id="SignalP"/>
    </source>
</evidence>
<reference evidence="5 6" key="1">
    <citation type="submission" date="2019-07" db="EMBL/GenBank/DDBJ databases">
        <authorList>
            <person name="Zhu P."/>
        </authorList>
    </citation>
    <scope>NUCLEOTIDE SEQUENCE [LARGE SCALE GENOMIC DNA]</scope>
    <source>
        <strain evidence="5 6">SSL-25</strain>
    </source>
</reference>
<dbReference type="InterPro" id="IPR005754">
    <property type="entry name" value="Sortase"/>
</dbReference>
<dbReference type="InterPro" id="IPR023365">
    <property type="entry name" value="Sortase_dom-sf"/>
</dbReference>
<keyword evidence="1" id="KW-0378">Hydrolase</keyword>
<dbReference type="OrthoDB" id="4214240at2"/>
<keyword evidence="4" id="KW-0732">Signal</keyword>
<dbReference type="Gene3D" id="2.40.260.10">
    <property type="entry name" value="Sortase"/>
    <property type="match status" value="1"/>
</dbReference>
<name>A0A5B8J4R2_9ACTN</name>
<evidence type="ECO:0000313" key="6">
    <source>
        <dbReference type="Proteomes" id="UP000320580"/>
    </source>
</evidence>
<dbReference type="GO" id="GO:0016787">
    <property type="term" value="F:hydrolase activity"/>
    <property type="evidence" value="ECO:0007669"/>
    <property type="project" value="UniProtKB-KW"/>
</dbReference>
<proteinExistence type="predicted"/>
<keyword evidence="6" id="KW-1185">Reference proteome</keyword>
<feature type="active site" description="Proton donor/acceptor" evidence="2">
    <location>
        <position position="109"/>
    </location>
</feature>
<protein>
    <submittedName>
        <fullName evidence="5">Class E sortase</fullName>
    </submittedName>
</protein>
<dbReference type="EMBL" id="CP042266">
    <property type="protein sequence ID" value="QDY75364.1"/>
    <property type="molecule type" value="Genomic_DNA"/>
</dbReference>
<dbReference type="SUPFAM" id="SSF63817">
    <property type="entry name" value="Sortase"/>
    <property type="match status" value="1"/>
</dbReference>
<dbReference type="CDD" id="cd05830">
    <property type="entry name" value="Sortase_E"/>
    <property type="match status" value="1"/>
</dbReference>
<sequence>MADPRSLSRTASRALAALTTVLLAVVLALAGPAPAASAATSAPDPARGRPAALTVPAIGVTDLEVVPYQGTTDDRAGTRIQDRGLAASPYGERGGVGPGETGNYLVTAHRLSAGGPLRELPALTEGDEVLVVHEGHRYRYEITETRTTSFRSARSLAEQRAPVPGHPGERPTRAMITLSTCATPEDDAAGNHWRDALGNPEHRIDKIGVLVRDR</sequence>
<evidence type="ECO:0000256" key="3">
    <source>
        <dbReference type="SAM" id="MobiDB-lite"/>
    </source>
</evidence>
<evidence type="ECO:0000313" key="5">
    <source>
        <dbReference type="EMBL" id="QDY75364.1"/>
    </source>
</evidence>
<dbReference type="AlphaFoldDB" id="A0A5B8J4R2"/>
<organism evidence="5 6">
    <name type="scientific">Streptomyces qinzhouensis</name>
    <dbReference type="NCBI Taxonomy" id="2599401"/>
    <lineage>
        <taxon>Bacteria</taxon>
        <taxon>Bacillati</taxon>
        <taxon>Actinomycetota</taxon>
        <taxon>Actinomycetes</taxon>
        <taxon>Kitasatosporales</taxon>
        <taxon>Streptomycetaceae</taxon>
        <taxon>Streptomyces</taxon>
    </lineage>
</organism>
<dbReference type="KEGG" id="sqz:FQU76_01325"/>
<dbReference type="Proteomes" id="UP000320580">
    <property type="component" value="Chromosome"/>
</dbReference>